<dbReference type="AlphaFoldDB" id="A0A382ZPM4"/>
<organism evidence="1">
    <name type="scientific">marine metagenome</name>
    <dbReference type="NCBI Taxonomy" id="408172"/>
    <lineage>
        <taxon>unclassified sequences</taxon>
        <taxon>metagenomes</taxon>
        <taxon>ecological metagenomes</taxon>
    </lineage>
</organism>
<protein>
    <submittedName>
        <fullName evidence="1">Uncharacterized protein</fullName>
    </submittedName>
</protein>
<feature type="non-terminal residue" evidence="1">
    <location>
        <position position="57"/>
    </location>
</feature>
<sequence length="57" mass="6289">MAINTWGVSPTTWGHGNWGEQNDCLVVLTGQDITTSLGTTEAYNQTGWGRQFWGDND</sequence>
<gene>
    <name evidence="1" type="ORF">METZ01_LOCUS450351</name>
</gene>
<name>A0A382ZPM4_9ZZZZ</name>
<proteinExistence type="predicted"/>
<accession>A0A382ZPM4</accession>
<evidence type="ECO:0000313" key="1">
    <source>
        <dbReference type="EMBL" id="SVD97497.1"/>
    </source>
</evidence>
<reference evidence="1" key="1">
    <citation type="submission" date="2018-05" db="EMBL/GenBank/DDBJ databases">
        <authorList>
            <person name="Lanie J.A."/>
            <person name="Ng W.-L."/>
            <person name="Kazmierczak K.M."/>
            <person name="Andrzejewski T.M."/>
            <person name="Davidsen T.M."/>
            <person name="Wayne K.J."/>
            <person name="Tettelin H."/>
            <person name="Glass J.I."/>
            <person name="Rusch D."/>
            <person name="Podicherti R."/>
            <person name="Tsui H.-C.T."/>
            <person name="Winkler M.E."/>
        </authorList>
    </citation>
    <scope>NUCLEOTIDE SEQUENCE</scope>
</reference>
<dbReference type="EMBL" id="UINC01185672">
    <property type="protein sequence ID" value="SVD97497.1"/>
    <property type="molecule type" value="Genomic_DNA"/>
</dbReference>